<dbReference type="GO" id="GO:0007140">
    <property type="term" value="P:male meiotic nuclear division"/>
    <property type="evidence" value="ECO:0007669"/>
    <property type="project" value="InterPro"/>
</dbReference>
<organism evidence="4 5">
    <name type="scientific">Dreissena polymorpha</name>
    <name type="common">Zebra mussel</name>
    <name type="synonym">Mytilus polymorpha</name>
    <dbReference type="NCBI Taxonomy" id="45954"/>
    <lineage>
        <taxon>Eukaryota</taxon>
        <taxon>Metazoa</taxon>
        <taxon>Spiralia</taxon>
        <taxon>Lophotrochozoa</taxon>
        <taxon>Mollusca</taxon>
        <taxon>Bivalvia</taxon>
        <taxon>Autobranchia</taxon>
        <taxon>Heteroconchia</taxon>
        <taxon>Euheterodonta</taxon>
        <taxon>Imparidentia</taxon>
        <taxon>Neoheterodontei</taxon>
        <taxon>Myida</taxon>
        <taxon>Dreissenoidea</taxon>
        <taxon>Dreissenidae</taxon>
        <taxon>Dreissena</taxon>
    </lineage>
</organism>
<dbReference type="GO" id="GO:0051306">
    <property type="term" value="P:mitotic sister chromatid separation"/>
    <property type="evidence" value="ECO:0007669"/>
    <property type="project" value="InterPro"/>
</dbReference>
<keyword evidence="5" id="KW-1185">Reference proteome</keyword>
<dbReference type="InterPro" id="IPR001245">
    <property type="entry name" value="Ser-Thr/Tyr_kinase_cat_dom"/>
</dbReference>
<feature type="repeat" description="ANK" evidence="1">
    <location>
        <begin position="68"/>
        <end position="100"/>
    </location>
</feature>
<feature type="compositionally biased region" description="Polar residues" evidence="2">
    <location>
        <begin position="502"/>
        <end position="521"/>
    </location>
</feature>
<dbReference type="InterPro" id="IPR002110">
    <property type="entry name" value="Ankyrin_rpt"/>
</dbReference>
<dbReference type="InterPro" id="IPR039339">
    <property type="entry name" value="Tex14"/>
</dbReference>
<accession>A0A9D4RBQ4</accession>
<dbReference type="SUPFAM" id="SSF48403">
    <property type="entry name" value="Ankyrin repeat"/>
    <property type="match status" value="1"/>
</dbReference>
<dbReference type="GO" id="GO:0043063">
    <property type="term" value="P:intercellular bridge organization"/>
    <property type="evidence" value="ECO:0007669"/>
    <property type="project" value="InterPro"/>
</dbReference>
<evidence type="ECO:0000259" key="3">
    <source>
        <dbReference type="PROSITE" id="PS50011"/>
    </source>
</evidence>
<dbReference type="InterPro" id="IPR011009">
    <property type="entry name" value="Kinase-like_dom_sf"/>
</dbReference>
<feature type="region of interest" description="Disordered" evidence="2">
    <location>
        <begin position="494"/>
        <end position="571"/>
    </location>
</feature>
<dbReference type="GO" id="GO:0007094">
    <property type="term" value="P:mitotic spindle assembly checkpoint signaling"/>
    <property type="evidence" value="ECO:0007669"/>
    <property type="project" value="InterPro"/>
</dbReference>
<dbReference type="AlphaFoldDB" id="A0A9D4RBQ4"/>
<dbReference type="InterPro" id="IPR036770">
    <property type="entry name" value="Ankyrin_rpt-contain_sf"/>
</dbReference>
<dbReference type="Gene3D" id="1.10.510.10">
    <property type="entry name" value="Transferase(Phosphotransferase) domain 1"/>
    <property type="match status" value="1"/>
</dbReference>
<evidence type="ECO:0000313" key="4">
    <source>
        <dbReference type="EMBL" id="KAH3862531.1"/>
    </source>
</evidence>
<proteinExistence type="predicted"/>
<dbReference type="SMART" id="SM00248">
    <property type="entry name" value="ANK"/>
    <property type="match status" value="2"/>
</dbReference>
<sequence>MNVFFAPRNLGIDTKIIKTISLKTKAYMLITQMKRASPHCSVQLSAGHTAVVECLLSAGAESNEKSNQGLTPLHAACYSGHLKVLIKLLEAGGDLRLHDYQGRSVKDWAMLNPNPKKRMKILEFLDKTRLFAMSGSGHDLLLRKASSKTLSRAHQRRNTVTRIIRDKIGMPSIHDNLQRMANSHHSLGFGQVYAHRSDSTGFVSAIPFINENSLRHDNNGELYSGGTFSVMESMWWDYTQVTVKRLHKDIDPYSGGVVDLLINEIEHIGKLRHPYVLTLMGVCQTTNLDGMILVYERVGQGSLYNYLHHKMERLPSQMIQDIALQMCNAIIFIHLRGLVHCAITSHAISVVNMHTYKLGNFEYMIEASKCEWGKKNAVASNHEENAVYNWMAPEVMMHMPPSFYCDMFSYAAIVWEMFHNEVPWNEQCADSIKASYCKGNRLSILNGKMPEYFKIILEYGLQHDPTGRKLSFLHVRDILTTMPKDAYGYIKSHLKSRPPADTSRNQVATAPQSQNTNNSKKSYQKVRDQCAKESGVTTETEQDRSLARVQEDVKRAKEKKKDSTEELEEDTRVTREDCRVTREDTLVTRSTKYGNKKSAGTRQVSGGNNSHCNTNCKIEIKTLYVSLFKQHALQSYSLYQIQIT</sequence>
<dbReference type="GO" id="GO:0005524">
    <property type="term" value="F:ATP binding"/>
    <property type="evidence" value="ECO:0007669"/>
    <property type="project" value="InterPro"/>
</dbReference>
<evidence type="ECO:0000313" key="5">
    <source>
        <dbReference type="Proteomes" id="UP000828390"/>
    </source>
</evidence>
<dbReference type="Pfam" id="PF12796">
    <property type="entry name" value="Ank_2"/>
    <property type="match status" value="1"/>
</dbReference>
<dbReference type="Pfam" id="PF07714">
    <property type="entry name" value="PK_Tyr_Ser-Thr"/>
    <property type="match status" value="1"/>
</dbReference>
<dbReference type="PROSITE" id="PS50011">
    <property type="entry name" value="PROTEIN_KINASE_DOM"/>
    <property type="match status" value="1"/>
</dbReference>
<dbReference type="Proteomes" id="UP000828390">
    <property type="component" value="Unassembled WGS sequence"/>
</dbReference>
<name>A0A9D4RBQ4_DREPO</name>
<dbReference type="PROSITE" id="PS50297">
    <property type="entry name" value="ANK_REP_REGION"/>
    <property type="match status" value="1"/>
</dbReference>
<reference evidence="4" key="1">
    <citation type="journal article" date="2019" name="bioRxiv">
        <title>The Genome of the Zebra Mussel, Dreissena polymorpha: A Resource for Invasive Species Research.</title>
        <authorList>
            <person name="McCartney M.A."/>
            <person name="Auch B."/>
            <person name="Kono T."/>
            <person name="Mallez S."/>
            <person name="Zhang Y."/>
            <person name="Obille A."/>
            <person name="Becker A."/>
            <person name="Abrahante J.E."/>
            <person name="Garbe J."/>
            <person name="Badalamenti J.P."/>
            <person name="Herman A."/>
            <person name="Mangelson H."/>
            <person name="Liachko I."/>
            <person name="Sullivan S."/>
            <person name="Sone E.D."/>
            <person name="Koren S."/>
            <person name="Silverstein K.A.T."/>
            <person name="Beckman K.B."/>
            <person name="Gohl D.M."/>
        </authorList>
    </citation>
    <scope>NUCLEOTIDE SEQUENCE</scope>
    <source>
        <strain evidence="4">Duluth1</strain>
        <tissue evidence="4">Whole animal</tissue>
    </source>
</reference>
<evidence type="ECO:0000256" key="2">
    <source>
        <dbReference type="SAM" id="MobiDB-lite"/>
    </source>
</evidence>
<dbReference type="GO" id="GO:0045171">
    <property type="term" value="C:intercellular bridge"/>
    <property type="evidence" value="ECO:0007669"/>
    <property type="project" value="TreeGrafter"/>
</dbReference>
<dbReference type="SUPFAM" id="SSF56112">
    <property type="entry name" value="Protein kinase-like (PK-like)"/>
    <property type="match status" value="1"/>
</dbReference>
<dbReference type="PANTHER" id="PTHR23060:SF3">
    <property type="entry name" value="TESTIS EXPRESSED 14, INTERCELLULAR BRIDGE FORMING FACTOR"/>
    <property type="match status" value="1"/>
</dbReference>
<feature type="compositionally biased region" description="Basic and acidic residues" evidence="2">
    <location>
        <begin position="541"/>
        <end position="571"/>
    </location>
</feature>
<reference evidence="4" key="2">
    <citation type="submission" date="2020-11" db="EMBL/GenBank/DDBJ databases">
        <authorList>
            <person name="McCartney M.A."/>
            <person name="Auch B."/>
            <person name="Kono T."/>
            <person name="Mallez S."/>
            <person name="Becker A."/>
            <person name="Gohl D.M."/>
            <person name="Silverstein K.A.T."/>
            <person name="Koren S."/>
            <person name="Bechman K.B."/>
            <person name="Herman A."/>
            <person name="Abrahante J.E."/>
            <person name="Garbe J."/>
        </authorList>
    </citation>
    <scope>NUCLEOTIDE SEQUENCE</scope>
    <source>
        <strain evidence="4">Duluth1</strain>
        <tissue evidence="4">Whole animal</tissue>
    </source>
</reference>
<dbReference type="InterPro" id="IPR000719">
    <property type="entry name" value="Prot_kinase_dom"/>
</dbReference>
<dbReference type="PANTHER" id="PTHR23060">
    <property type="entry name" value="TESTIS EXPRESSED GENE 14"/>
    <property type="match status" value="1"/>
</dbReference>
<dbReference type="Gene3D" id="1.25.40.20">
    <property type="entry name" value="Ankyrin repeat-containing domain"/>
    <property type="match status" value="1"/>
</dbReference>
<dbReference type="GO" id="GO:0004672">
    <property type="term" value="F:protein kinase activity"/>
    <property type="evidence" value="ECO:0007669"/>
    <property type="project" value="InterPro"/>
</dbReference>
<comment type="caution">
    <text evidence="4">The sequence shown here is derived from an EMBL/GenBank/DDBJ whole genome shotgun (WGS) entry which is preliminary data.</text>
</comment>
<dbReference type="GO" id="GO:0008608">
    <property type="term" value="P:attachment of spindle microtubules to kinetochore"/>
    <property type="evidence" value="ECO:0007669"/>
    <property type="project" value="InterPro"/>
</dbReference>
<dbReference type="Gene3D" id="3.30.200.20">
    <property type="entry name" value="Phosphorylase Kinase, domain 1"/>
    <property type="match status" value="1"/>
</dbReference>
<protein>
    <recommendedName>
        <fullName evidence="3">Protein kinase domain-containing protein</fullName>
    </recommendedName>
</protein>
<dbReference type="EMBL" id="JAIWYP010000002">
    <property type="protein sequence ID" value="KAH3862531.1"/>
    <property type="molecule type" value="Genomic_DNA"/>
</dbReference>
<keyword evidence="1" id="KW-0040">ANK repeat</keyword>
<evidence type="ECO:0000256" key="1">
    <source>
        <dbReference type="PROSITE-ProRule" id="PRU00023"/>
    </source>
</evidence>
<dbReference type="PROSITE" id="PS50088">
    <property type="entry name" value="ANK_REPEAT"/>
    <property type="match status" value="1"/>
</dbReference>
<dbReference type="GO" id="GO:0000776">
    <property type="term" value="C:kinetochore"/>
    <property type="evidence" value="ECO:0007669"/>
    <property type="project" value="TreeGrafter"/>
</dbReference>
<dbReference type="GO" id="GO:0030496">
    <property type="term" value="C:midbody"/>
    <property type="evidence" value="ECO:0007669"/>
    <property type="project" value="TreeGrafter"/>
</dbReference>
<feature type="domain" description="Protein kinase" evidence="3">
    <location>
        <begin position="208"/>
        <end position="490"/>
    </location>
</feature>
<gene>
    <name evidence="4" type="ORF">DPMN_025498</name>
</gene>